<comment type="similarity">
    <text evidence="1">Belongs to the Gfa family.</text>
</comment>
<feature type="domain" description="CENP-V/GFA" evidence="6">
    <location>
        <begin position="145"/>
        <end position="278"/>
    </location>
</feature>
<reference evidence="7 8" key="1">
    <citation type="journal article" date="2020" name="Microbiol. Resour. Announc.">
        <title>Draft Genome Sequence of a Cladosporium Species Isolated from the Mesophotic Ascidian Didemnum maculosum.</title>
        <authorList>
            <person name="Gioti A."/>
            <person name="Siaperas R."/>
            <person name="Nikolaivits E."/>
            <person name="Le Goff G."/>
            <person name="Ouazzani J."/>
            <person name="Kotoulas G."/>
            <person name="Topakas E."/>
        </authorList>
    </citation>
    <scope>NUCLEOTIDE SEQUENCE [LARGE SCALE GENOMIC DNA]</scope>
    <source>
        <strain evidence="7 8">TM138-S3</strain>
    </source>
</reference>
<evidence type="ECO:0000256" key="2">
    <source>
        <dbReference type="ARBA" id="ARBA00022723"/>
    </source>
</evidence>
<evidence type="ECO:0000313" key="7">
    <source>
        <dbReference type="EMBL" id="KAL1589760.1"/>
    </source>
</evidence>
<organism evidence="7 8">
    <name type="scientific">Cladosporium halotolerans</name>
    <dbReference type="NCBI Taxonomy" id="1052096"/>
    <lineage>
        <taxon>Eukaryota</taxon>
        <taxon>Fungi</taxon>
        <taxon>Dikarya</taxon>
        <taxon>Ascomycota</taxon>
        <taxon>Pezizomycotina</taxon>
        <taxon>Dothideomycetes</taxon>
        <taxon>Dothideomycetidae</taxon>
        <taxon>Cladosporiales</taxon>
        <taxon>Cladosporiaceae</taxon>
        <taxon>Cladosporium</taxon>
    </lineage>
</organism>
<evidence type="ECO:0000256" key="5">
    <source>
        <dbReference type="SAM" id="MobiDB-lite"/>
    </source>
</evidence>
<evidence type="ECO:0000256" key="1">
    <source>
        <dbReference type="ARBA" id="ARBA00005495"/>
    </source>
</evidence>
<keyword evidence="4" id="KW-0456">Lyase</keyword>
<evidence type="ECO:0000256" key="3">
    <source>
        <dbReference type="ARBA" id="ARBA00022833"/>
    </source>
</evidence>
<proteinExistence type="inferred from homology"/>
<sequence>MAGLQHLPRTSPYWIRRVAFSNPTSSGPNALHLAVQSLTASTDAPRSIALNRSSSSAILSYCYSTSTKPSPNIPASAFTAPQTPDCSNETIAAAAAAAANTAAASTYTKMDPHEVDKESKEGLNDWKLRPPYQMHKKNDGFHARYHASCHCGKVEYELSREEPLDSKLCHCTTCQTQHAAPFQWAAIFHKDDIKFKNGHHDLEWYDPSSKSVEHRLPCKVRCSYCHSPIMDEGRNMILLFPSLIHFKSQQEKENFAPRCHMFYGQRCIDIPDGLPKWTGLNKDSDLIEDSPPEQIKELTRQREKEREDRFSKGEHQ</sequence>
<dbReference type="RefSeq" id="XP_069232865.1">
    <property type="nucleotide sequence ID" value="XM_069370225.1"/>
</dbReference>
<accession>A0AB34L1J8</accession>
<dbReference type="Gene3D" id="3.90.1590.10">
    <property type="entry name" value="glutathione-dependent formaldehyde- activating enzyme (gfa)"/>
    <property type="match status" value="1"/>
</dbReference>
<feature type="region of interest" description="Disordered" evidence="5">
    <location>
        <begin position="281"/>
        <end position="316"/>
    </location>
</feature>
<keyword evidence="8" id="KW-1185">Reference proteome</keyword>
<dbReference type="PANTHER" id="PTHR33337">
    <property type="entry name" value="GFA DOMAIN-CONTAINING PROTEIN"/>
    <property type="match status" value="1"/>
</dbReference>
<keyword evidence="2" id="KW-0479">Metal-binding</keyword>
<dbReference type="EMBL" id="JAAQHG020000004">
    <property type="protein sequence ID" value="KAL1589760.1"/>
    <property type="molecule type" value="Genomic_DNA"/>
</dbReference>
<dbReference type="AlphaFoldDB" id="A0AB34L1J8"/>
<name>A0AB34L1J8_9PEZI</name>
<dbReference type="GO" id="GO:0046872">
    <property type="term" value="F:metal ion binding"/>
    <property type="evidence" value="ECO:0007669"/>
    <property type="project" value="UniProtKB-KW"/>
</dbReference>
<dbReference type="PROSITE" id="PS51891">
    <property type="entry name" value="CENP_V_GFA"/>
    <property type="match status" value="1"/>
</dbReference>
<evidence type="ECO:0000256" key="4">
    <source>
        <dbReference type="ARBA" id="ARBA00023239"/>
    </source>
</evidence>
<dbReference type="Proteomes" id="UP000803884">
    <property type="component" value="Unassembled WGS sequence"/>
</dbReference>
<dbReference type="GO" id="GO:0016846">
    <property type="term" value="F:carbon-sulfur lyase activity"/>
    <property type="evidence" value="ECO:0007669"/>
    <property type="project" value="InterPro"/>
</dbReference>
<dbReference type="SUPFAM" id="SSF51316">
    <property type="entry name" value="Mss4-like"/>
    <property type="match status" value="1"/>
</dbReference>
<dbReference type="PANTHER" id="PTHR33337:SF40">
    <property type="entry name" value="CENP-V_GFA DOMAIN-CONTAINING PROTEIN-RELATED"/>
    <property type="match status" value="1"/>
</dbReference>
<dbReference type="GeneID" id="96003063"/>
<comment type="caution">
    <text evidence="7">The sequence shown here is derived from an EMBL/GenBank/DDBJ whole genome shotgun (WGS) entry which is preliminary data.</text>
</comment>
<keyword evidence="3" id="KW-0862">Zinc</keyword>
<evidence type="ECO:0000313" key="8">
    <source>
        <dbReference type="Proteomes" id="UP000803884"/>
    </source>
</evidence>
<gene>
    <name evidence="7" type="ORF">WHR41_01619</name>
</gene>
<dbReference type="InterPro" id="IPR011057">
    <property type="entry name" value="Mss4-like_sf"/>
</dbReference>
<dbReference type="Pfam" id="PF04828">
    <property type="entry name" value="GFA"/>
    <property type="match status" value="1"/>
</dbReference>
<feature type="compositionally biased region" description="Basic and acidic residues" evidence="5">
    <location>
        <begin position="294"/>
        <end position="316"/>
    </location>
</feature>
<evidence type="ECO:0000259" key="6">
    <source>
        <dbReference type="PROSITE" id="PS51891"/>
    </source>
</evidence>
<protein>
    <recommendedName>
        <fullName evidence="6">CENP-V/GFA domain-containing protein</fullName>
    </recommendedName>
</protein>
<dbReference type="InterPro" id="IPR006913">
    <property type="entry name" value="CENP-V/GFA"/>
</dbReference>